<gene>
    <name evidence="1" type="ORF">OPT61_g1623</name>
</gene>
<evidence type="ECO:0000313" key="2">
    <source>
        <dbReference type="Proteomes" id="UP001153331"/>
    </source>
</evidence>
<comment type="caution">
    <text evidence="1">The sequence shown here is derived from an EMBL/GenBank/DDBJ whole genome shotgun (WGS) entry which is preliminary data.</text>
</comment>
<evidence type="ECO:0000313" key="1">
    <source>
        <dbReference type="EMBL" id="KAJ8117102.1"/>
    </source>
</evidence>
<accession>A0ACC2IPS7</accession>
<protein>
    <submittedName>
        <fullName evidence="1">Uncharacterized protein</fullName>
    </submittedName>
</protein>
<reference evidence="1" key="1">
    <citation type="submission" date="2022-11" db="EMBL/GenBank/DDBJ databases">
        <title>Genome Sequence of Boeremia exigua.</title>
        <authorList>
            <person name="Buettner E."/>
        </authorList>
    </citation>
    <scope>NUCLEOTIDE SEQUENCE</scope>
    <source>
        <strain evidence="1">CU02</strain>
    </source>
</reference>
<sequence>MVNKMQIPRKQKILTLGLFAIGSAGVVFSIIRIVAFTNQEAPSNDPSYDSIYTPLWVALEGFISLMCAAAMAIRPLLTKFIPSLEGPRVHRVRAPPRRIFGGQRGEMEEWQQPQGQVRLNFIKATLSRVSQRASQVVKSRGERLHLGSADDEEAEIGVGVQPAPRQEVEVKERGQRDAIEVKEHARACAEEGPEEEDEVAGSFEKHALIRPSDLGSHISGLGASHSHAPDWCPYY</sequence>
<keyword evidence="2" id="KW-1185">Reference proteome</keyword>
<organism evidence="1 2">
    <name type="scientific">Boeremia exigua</name>
    <dbReference type="NCBI Taxonomy" id="749465"/>
    <lineage>
        <taxon>Eukaryota</taxon>
        <taxon>Fungi</taxon>
        <taxon>Dikarya</taxon>
        <taxon>Ascomycota</taxon>
        <taxon>Pezizomycotina</taxon>
        <taxon>Dothideomycetes</taxon>
        <taxon>Pleosporomycetidae</taxon>
        <taxon>Pleosporales</taxon>
        <taxon>Pleosporineae</taxon>
        <taxon>Didymellaceae</taxon>
        <taxon>Boeremia</taxon>
    </lineage>
</organism>
<proteinExistence type="predicted"/>
<name>A0ACC2IPS7_9PLEO</name>
<dbReference type="Proteomes" id="UP001153331">
    <property type="component" value="Unassembled WGS sequence"/>
</dbReference>
<dbReference type="EMBL" id="JAPHNI010000066">
    <property type="protein sequence ID" value="KAJ8117102.1"/>
    <property type="molecule type" value="Genomic_DNA"/>
</dbReference>